<organism evidence="10">
    <name type="scientific">Guillardia theta (strain CCMP2712)</name>
    <name type="common">Cryptophyte</name>
    <dbReference type="NCBI Taxonomy" id="905079"/>
    <lineage>
        <taxon>Eukaryota</taxon>
        <taxon>Cryptophyceae</taxon>
        <taxon>Pyrenomonadales</taxon>
        <taxon>Geminigeraceae</taxon>
        <taxon>Guillardia</taxon>
    </lineage>
</organism>
<keyword evidence="2" id="KW-0723">Serine/threonine-protein kinase</keyword>
<reference evidence="12" key="2">
    <citation type="submission" date="2012-11" db="EMBL/GenBank/DDBJ databases">
        <authorList>
            <person name="Kuo A."/>
            <person name="Curtis B.A."/>
            <person name="Tanifuji G."/>
            <person name="Burki F."/>
            <person name="Gruber A."/>
            <person name="Irimia M."/>
            <person name="Maruyama S."/>
            <person name="Arias M.C."/>
            <person name="Ball S.G."/>
            <person name="Gile G.H."/>
            <person name="Hirakawa Y."/>
            <person name="Hopkins J.F."/>
            <person name="Rensing S.A."/>
            <person name="Schmutz J."/>
            <person name="Symeonidi A."/>
            <person name="Elias M."/>
            <person name="Eveleigh R.J."/>
            <person name="Herman E.K."/>
            <person name="Klute M.J."/>
            <person name="Nakayama T."/>
            <person name="Obornik M."/>
            <person name="Reyes-Prieto A."/>
            <person name="Armbrust E.V."/>
            <person name="Aves S.J."/>
            <person name="Beiko R.G."/>
            <person name="Coutinho P."/>
            <person name="Dacks J.B."/>
            <person name="Durnford D.G."/>
            <person name="Fast N.M."/>
            <person name="Green B.R."/>
            <person name="Grisdale C."/>
            <person name="Hempe F."/>
            <person name="Henrissat B."/>
            <person name="Hoppner M.P."/>
            <person name="Ishida K.-I."/>
            <person name="Kim E."/>
            <person name="Koreny L."/>
            <person name="Kroth P.G."/>
            <person name="Liu Y."/>
            <person name="Malik S.-B."/>
            <person name="Maier U.G."/>
            <person name="McRose D."/>
            <person name="Mock T."/>
            <person name="Neilson J.A."/>
            <person name="Onodera N.T."/>
            <person name="Poole A.M."/>
            <person name="Pritham E.J."/>
            <person name="Richards T.A."/>
            <person name="Rocap G."/>
            <person name="Roy S.W."/>
            <person name="Sarai C."/>
            <person name="Schaack S."/>
            <person name="Shirato S."/>
            <person name="Slamovits C.H."/>
            <person name="Spencer D.F."/>
            <person name="Suzuki S."/>
            <person name="Worden A.Z."/>
            <person name="Zauner S."/>
            <person name="Barry K."/>
            <person name="Bell C."/>
            <person name="Bharti A.K."/>
            <person name="Crow J.A."/>
            <person name="Grimwood J."/>
            <person name="Kramer R."/>
            <person name="Lindquist E."/>
            <person name="Lucas S."/>
            <person name="Salamov A."/>
            <person name="McFadden G.I."/>
            <person name="Lane C.E."/>
            <person name="Keeling P.J."/>
            <person name="Gray M.W."/>
            <person name="Grigoriev I.V."/>
            <person name="Archibald J.M."/>
        </authorList>
    </citation>
    <scope>NUCLEOTIDE SEQUENCE</scope>
    <source>
        <strain evidence="12">CCMP2712</strain>
    </source>
</reference>
<dbReference type="PANTHER" id="PTHR24356:SF163">
    <property type="entry name" value="3-PHOSPHOINOSITIDE-DEPENDENT PROTEIN KINASE 1-RELATED"/>
    <property type="match status" value="1"/>
</dbReference>
<evidence type="ECO:0000313" key="11">
    <source>
        <dbReference type="EnsemblProtists" id="EKX37725"/>
    </source>
</evidence>
<dbReference type="AlphaFoldDB" id="L1IPH9"/>
<dbReference type="InterPro" id="IPR011009">
    <property type="entry name" value="Kinase-like_dom_sf"/>
</dbReference>
<evidence type="ECO:0000313" key="10">
    <source>
        <dbReference type="EMBL" id="EKX37725.1"/>
    </source>
</evidence>
<dbReference type="InterPro" id="IPR008271">
    <property type="entry name" value="Ser/Thr_kinase_AS"/>
</dbReference>
<dbReference type="OMA" id="HYEACES"/>
<dbReference type="PaxDb" id="55529-EKX37725"/>
<evidence type="ECO:0000256" key="8">
    <source>
        <dbReference type="ARBA" id="ARBA00048679"/>
    </source>
</evidence>
<feature type="non-terminal residue" evidence="10">
    <location>
        <position position="195"/>
    </location>
</feature>
<dbReference type="EnsemblProtists" id="EKX37725">
    <property type="protein sequence ID" value="EKX37725"/>
    <property type="gene ID" value="GUITHDRAFT_47873"/>
</dbReference>
<dbReference type="InterPro" id="IPR050236">
    <property type="entry name" value="Ser_Thr_kinase_AGC"/>
</dbReference>
<feature type="non-terminal residue" evidence="10">
    <location>
        <position position="1"/>
    </location>
</feature>
<evidence type="ECO:0000313" key="12">
    <source>
        <dbReference type="Proteomes" id="UP000011087"/>
    </source>
</evidence>
<name>L1IPH9_GUITC</name>
<dbReference type="Proteomes" id="UP000011087">
    <property type="component" value="Unassembled WGS sequence"/>
</dbReference>
<evidence type="ECO:0000256" key="3">
    <source>
        <dbReference type="ARBA" id="ARBA00022679"/>
    </source>
</evidence>
<dbReference type="PROSITE" id="PS50011">
    <property type="entry name" value="PROTEIN_KINASE_DOM"/>
    <property type="match status" value="1"/>
</dbReference>
<dbReference type="eggNOG" id="KOG0592">
    <property type="taxonomic scope" value="Eukaryota"/>
</dbReference>
<comment type="catalytic activity">
    <reaction evidence="8">
        <text>L-seryl-[protein] + ATP = O-phospho-L-seryl-[protein] + ADP + H(+)</text>
        <dbReference type="Rhea" id="RHEA:17989"/>
        <dbReference type="Rhea" id="RHEA-COMP:9863"/>
        <dbReference type="Rhea" id="RHEA-COMP:11604"/>
        <dbReference type="ChEBI" id="CHEBI:15378"/>
        <dbReference type="ChEBI" id="CHEBI:29999"/>
        <dbReference type="ChEBI" id="CHEBI:30616"/>
        <dbReference type="ChEBI" id="CHEBI:83421"/>
        <dbReference type="ChEBI" id="CHEBI:456216"/>
        <dbReference type="EC" id="2.7.11.1"/>
    </reaction>
</comment>
<dbReference type="KEGG" id="gtt:GUITHDRAFT_47873"/>
<dbReference type="PROSITE" id="PS00108">
    <property type="entry name" value="PROTEIN_KINASE_ST"/>
    <property type="match status" value="1"/>
</dbReference>
<keyword evidence="5" id="KW-0418">Kinase</keyword>
<sequence length="195" mass="22134">ARRKATGELFAVKMVEKALVLREKKQKYVVMEKDVLNRCRHPNVVKLFCTFQDPHRLFFVMELCETELFQLLQEKGSFALPCARFFAAELAVTLRFIHGQAVMHRDLKPENVLVSKSGHVKLTDFGTSKIIRDAEATRSNSFVGTAEYVSPEVLENVGATQASDLWAFGCMIFQFFAGRVPFRGGSEYLTFQKVS</sequence>
<dbReference type="GO" id="GO:0005524">
    <property type="term" value="F:ATP binding"/>
    <property type="evidence" value="ECO:0007669"/>
    <property type="project" value="UniProtKB-KW"/>
</dbReference>
<dbReference type="SMART" id="SM00220">
    <property type="entry name" value="S_TKc"/>
    <property type="match status" value="1"/>
</dbReference>
<evidence type="ECO:0000256" key="4">
    <source>
        <dbReference type="ARBA" id="ARBA00022741"/>
    </source>
</evidence>
<dbReference type="PANTHER" id="PTHR24356">
    <property type="entry name" value="SERINE/THREONINE-PROTEIN KINASE"/>
    <property type="match status" value="1"/>
</dbReference>
<evidence type="ECO:0000256" key="5">
    <source>
        <dbReference type="ARBA" id="ARBA00022777"/>
    </source>
</evidence>
<proteinExistence type="predicted"/>
<dbReference type="EC" id="2.7.11.1" evidence="1"/>
<reference evidence="11" key="3">
    <citation type="submission" date="2016-03" db="UniProtKB">
        <authorList>
            <consortium name="EnsemblProtists"/>
        </authorList>
    </citation>
    <scope>IDENTIFICATION</scope>
</reference>
<feature type="domain" description="Protein kinase" evidence="9">
    <location>
        <begin position="1"/>
        <end position="195"/>
    </location>
</feature>
<dbReference type="InterPro" id="IPR000719">
    <property type="entry name" value="Prot_kinase_dom"/>
</dbReference>
<dbReference type="GO" id="GO:0035556">
    <property type="term" value="P:intracellular signal transduction"/>
    <property type="evidence" value="ECO:0007669"/>
    <property type="project" value="TreeGrafter"/>
</dbReference>
<reference evidence="10 12" key="1">
    <citation type="journal article" date="2012" name="Nature">
        <title>Algal genomes reveal evolutionary mosaicism and the fate of nucleomorphs.</title>
        <authorList>
            <consortium name="DOE Joint Genome Institute"/>
            <person name="Curtis B.A."/>
            <person name="Tanifuji G."/>
            <person name="Burki F."/>
            <person name="Gruber A."/>
            <person name="Irimia M."/>
            <person name="Maruyama S."/>
            <person name="Arias M.C."/>
            <person name="Ball S.G."/>
            <person name="Gile G.H."/>
            <person name="Hirakawa Y."/>
            <person name="Hopkins J.F."/>
            <person name="Kuo A."/>
            <person name="Rensing S.A."/>
            <person name="Schmutz J."/>
            <person name="Symeonidi A."/>
            <person name="Elias M."/>
            <person name="Eveleigh R.J."/>
            <person name="Herman E.K."/>
            <person name="Klute M.J."/>
            <person name="Nakayama T."/>
            <person name="Obornik M."/>
            <person name="Reyes-Prieto A."/>
            <person name="Armbrust E.V."/>
            <person name="Aves S.J."/>
            <person name="Beiko R.G."/>
            <person name="Coutinho P."/>
            <person name="Dacks J.B."/>
            <person name="Durnford D.G."/>
            <person name="Fast N.M."/>
            <person name="Green B.R."/>
            <person name="Grisdale C.J."/>
            <person name="Hempel F."/>
            <person name="Henrissat B."/>
            <person name="Hoppner M.P."/>
            <person name="Ishida K."/>
            <person name="Kim E."/>
            <person name="Koreny L."/>
            <person name="Kroth P.G."/>
            <person name="Liu Y."/>
            <person name="Malik S.B."/>
            <person name="Maier U.G."/>
            <person name="McRose D."/>
            <person name="Mock T."/>
            <person name="Neilson J.A."/>
            <person name="Onodera N.T."/>
            <person name="Poole A.M."/>
            <person name="Pritham E.J."/>
            <person name="Richards T.A."/>
            <person name="Rocap G."/>
            <person name="Roy S.W."/>
            <person name="Sarai C."/>
            <person name="Schaack S."/>
            <person name="Shirato S."/>
            <person name="Slamovits C.H."/>
            <person name="Spencer D.F."/>
            <person name="Suzuki S."/>
            <person name="Worden A.Z."/>
            <person name="Zauner S."/>
            <person name="Barry K."/>
            <person name="Bell C."/>
            <person name="Bharti A.K."/>
            <person name="Crow J.A."/>
            <person name="Grimwood J."/>
            <person name="Kramer R."/>
            <person name="Lindquist E."/>
            <person name="Lucas S."/>
            <person name="Salamov A."/>
            <person name="McFadden G.I."/>
            <person name="Lane C.E."/>
            <person name="Keeling P.J."/>
            <person name="Gray M.W."/>
            <person name="Grigoriev I.V."/>
            <person name="Archibald J.M."/>
        </authorList>
    </citation>
    <scope>NUCLEOTIDE SEQUENCE</scope>
    <source>
        <strain evidence="10 12">CCMP2712</strain>
    </source>
</reference>
<dbReference type="RefSeq" id="XP_005824705.1">
    <property type="nucleotide sequence ID" value="XM_005824648.1"/>
</dbReference>
<accession>L1IPH9</accession>
<dbReference type="SUPFAM" id="SSF56112">
    <property type="entry name" value="Protein kinase-like (PK-like)"/>
    <property type="match status" value="1"/>
</dbReference>
<dbReference type="STRING" id="905079.L1IPH9"/>
<evidence type="ECO:0000256" key="7">
    <source>
        <dbReference type="ARBA" id="ARBA00047899"/>
    </source>
</evidence>
<evidence type="ECO:0000259" key="9">
    <source>
        <dbReference type="PROSITE" id="PS50011"/>
    </source>
</evidence>
<evidence type="ECO:0000256" key="1">
    <source>
        <dbReference type="ARBA" id="ARBA00012513"/>
    </source>
</evidence>
<gene>
    <name evidence="10" type="ORF">GUITHDRAFT_47873</name>
</gene>
<dbReference type="EMBL" id="JH993056">
    <property type="protein sequence ID" value="EKX37725.1"/>
    <property type="molecule type" value="Genomic_DNA"/>
</dbReference>
<protein>
    <recommendedName>
        <fullName evidence="1">non-specific serine/threonine protein kinase</fullName>
        <ecNumber evidence="1">2.7.11.1</ecNumber>
    </recommendedName>
</protein>
<dbReference type="HOGENOM" id="CLU_000288_63_0_1"/>
<dbReference type="Gene3D" id="3.30.200.20">
    <property type="entry name" value="Phosphorylase Kinase, domain 1"/>
    <property type="match status" value="1"/>
</dbReference>
<evidence type="ECO:0000256" key="2">
    <source>
        <dbReference type="ARBA" id="ARBA00022527"/>
    </source>
</evidence>
<comment type="catalytic activity">
    <reaction evidence="7">
        <text>L-threonyl-[protein] + ATP = O-phospho-L-threonyl-[protein] + ADP + H(+)</text>
        <dbReference type="Rhea" id="RHEA:46608"/>
        <dbReference type="Rhea" id="RHEA-COMP:11060"/>
        <dbReference type="Rhea" id="RHEA-COMP:11605"/>
        <dbReference type="ChEBI" id="CHEBI:15378"/>
        <dbReference type="ChEBI" id="CHEBI:30013"/>
        <dbReference type="ChEBI" id="CHEBI:30616"/>
        <dbReference type="ChEBI" id="CHEBI:61977"/>
        <dbReference type="ChEBI" id="CHEBI:456216"/>
        <dbReference type="EC" id="2.7.11.1"/>
    </reaction>
</comment>
<keyword evidence="12" id="KW-1185">Reference proteome</keyword>
<dbReference type="Pfam" id="PF00069">
    <property type="entry name" value="Pkinase"/>
    <property type="match status" value="1"/>
</dbReference>
<dbReference type="Gene3D" id="1.10.510.10">
    <property type="entry name" value="Transferase(Phosphotransferase) domain 1"/>
    <property type="match status" value="1"/>
</dbReference>
<evidence type="ECO:0000256" key="6">
    <source>
        <dbReference type="ARBA" id="ARBA00022840"/>
    </source>
</evidence>
<dbReference type="GeneID" id="17294406"/>
<keyword evidence="6" id="KW-0067">ATP-binding</keyword>
<keyword evidence="3" id="KW-0808">Transferase</keyword>
<dbReference type="GO" id="GO:0004674">
    <property type="term" value="F:protein serine/threonine kinase activity"/>
    <property type="evidence" value="ECO:0007669"/>
    <property type="project" value="UniProtKB-KW"/>
</dbReference>
<dbReference type="OrthoDB" id="347657at2759"/>
<keyword evidence="4" id="KW-0547">Nucleotide-binding</keyword>